<accession>A0A4Q7LZB7</accession>
<dbReference type="InterPro" id="IPR046281">
    <property type="entry name" value="DUF6318"/>
</dbReference>
<evidence type="ECO:0000256" key="1">
    <source>
        <dbReference type="SAM" id="MobiDB-lite"/>
    </source>
</evidence>
<reference evidence="3 4" key="1">
    <citation type="submission" date="2019-02" db="EMBL/GenBank/DDBJ databases">
        <title>Sequencing the genomes of 1000 actinobacteria strains.</title>
        <authorList>
            <person name="Klenk H.-P."/>
        </authorList>
    </citation>
    <scope>NUCLEOTIDE SEQUENCE [LARGE SCALE GENOMIC DNA]</scope>
    <source>
        <strain evidence="3 4">DSM 16932</strain>
    </source>
</reference>
<evidence type="ECO:0000259" key="2">
    <source>
        <dbReference type="Pfam" id="PF19843"/>
    </source>
</evidence>
<dbReference type="OrthoDB" id="5148029at2"/>
<proteinExistence type="predicted"/>
<dbReference type="RefSeq" id="WP_130412095.1">
    <property type="nucleotide sequence ID" value="NZ_SGWX01000001.1"/>
</dbReference>
<gene>
    <name evidence="3" type="ORF">EV386_0546</name>
</gene>
<dbReference type="EMBL" id="SGWX01000001">
    <property type="protein sequence ID" value="RZS60294.1"/>
    <property type="molecule type" value="Genomic_DNA"/>
</dbReference>
<name>A0A4Q7LZB7_9MICO</name>
<keyword evidence="4" id="KW-1185">Reference proteome</keyword>
<feature type="region of interest" description="Disordered" evidence="1">
    <location>
        <begin position="18"/>
        <end position="58"/>
    </location>
</feature>
<feature type="compositionally biased region" description="Low complexity" evidence="1">
    <location>
        <begin position="20"/>
        <end position="35"/>
    </location>
</feature>
<organism evidence="3 4">
    <name type="scientific">Xylanimonas ulmi</name>
    <dbReference type="NCBI Taxonomy" id="228973"/>
    <lineage>
        <taxon>Bacteria</taxon>
        <taxon>Bacillati</taxon>
        <taxon>Actinomycetota</taxon>
        <taxon>Actinomycetes</taxon>
        <taxon>Micrococcales</taxon>
        <taxon>Promicromonosporaceae</taxon>
        <taxon>Xylanimonas</taxon>
    </lineage>
</organism>
<comment type="caution">
    <text evidence="3">The sequence shown here is derived from an EMBL/GenBank/DDBJ whole genome shotgun (WGS) entry which is preliminary data.</text>
</comment>
<sequence length="188" mass="19808">MLAAVAMMVAAGCTSDAGTPLAGPHSSAPASASAPEPSPTPSRVVVKPTRPDAMDDDGPAGAEAAAVYFLALDPYMQATGDTAEFEAMSHDVCTFCSARIDQAKMIMEMGDVFTGGEIVVDILHTYRQDVPTGIWPIDIEVREERSTIMTPDGVLAFENDAGTNLARVEVARREGRWVVINVANAPGQ</sequence>
<protein>
    <recommendedName>
        <fullName evidence="2">DUF6318 domain-containing protein</fullName>
    </recommendedName>
</protein>
<dbReference type="Pfam" id="PF19843">
    <property type="entry name" value="DUF6318"/>
    <property type="match status" value="1"/>
</dbReference>
<feature type="domain" description="DUF6318" evidence="2">
    <location>
        <begin position="41"/>
        <end position="181"/>
    </location>
</feature>
<evidence type="ECO:0000313" key="3">
    <source>
        <dbReference type="EMBL" id="RZS60294.1"/>
    </source>
</evidence>
<dbReference type="AlphaFoldDB" id="A0A4Q7LZB7"/>
<dbReference type="Proteomes" id="UP000293852">
    <property type="component" value="Unassembled WGS sequence"/>
</dbReference>
<evidence type="ECO:0000313" key="4">
    <source>
        <dbReference type="Proteomes" id="UP000293852"/>
    </source>
</evidence>